<proteinExistence type="predicted"/>
<dbReference type="Pfam" id="PF13416">
    <property type="entry name" value="SBP_bac_8"/>
    <property type="match status" value="1"/>
</dbReference>
<reference evidence="2 3" key="1">
    <citation type="submission" date="2014-06" db="EMBL/GenBank/DDBJ databases">
        <title>Whole Genome Sequences of Three Symbiotic Endozoicomonas Bacteria.</title>
        <authorList>
            <person name="Neave M.J."/>
            <person name="Apprill A."/>
            <person name="Voolstra C.R."/>
        </authorList>
    </citation>
    <scope>NUCLEOTIDE SEQUENCE [LARGE SCALE GENOMIC DNA]</scope>
    <source>
        <strain evidence="2 3">DSM 22380</strain>
    </source>
</reference>
<gene>
    <name evidence="2" type="ORF">GV64_00365</name>
</gene>
<dbReference type="NCBIfam" id="NF008633">
    <property type="entry name" value="PRK11622.1"/>
    <property type="match status" value="1"/>
</dbReference>
<dbReference type="PIRSF" id="PIRSF029172">
    <property type="entry name" value="UCP029172_ABC_sbc_YnjB"/>
    <property type="match status" value="1"/>
</dbReference>
<dbReference type="PANTHER" id="PTHR42779:SF1">
    <property type="entry name" value="PROTEIN YNJB"/>
    <property type="match status" value="1"/>
</dbReference>
<sequence>MTTAVMAMALLTHSTAAISQAEAKTTTWQQTVDKAKGQTVYFNAWGGSEQINDYIDWAAEQIDERYGITLEHVKVSDTSSVVSRVLAEKMAGRKDRGTVDLIWINGENFRSMKHNGLLYGPFVRELPSFQGIDPQQNPTTILDFGEPVDGLEAPWGMAQLVFIYDTEIVNKPPANASELLEFARKHKGRVTYPLPPDFIGTTFLKQLLSELTTEPGALLKPVSEADFEAVTSPLWRYLDEIHPLLWRGGETFPANNLALTPMLDDGEILLSMTFNPAYASSAIASGELPKTVKTYVHDKGTLGNTHFLAIPFNSNATEGARVAINFLLSPEAQAHKANPDVWGDPTVLSMSQLNSLERKRFSSLPLGPATLSPEALGKALSEPHSSWVAALEEAWKTRYRQ</sequence>
<dbReference type="PANTHER" id="PTHR42779">
    <property type="entry name" value="PROTEIN YNJB"/>
    <property type="match status" value="1"/>
</dbReference>
<dbReference type="Gene3D" id="3.40.190.10">
    <property type="entry name" value="Periplasmic binding protein-like II"/>
    <property type="match status" value="2"/>
</dbReference>
<feature type="signal peptide" evidence="1">
    <location>
        <begin position="1"/>
        <end position="19"/>
    </location>
</feature>
<dbReference type="EMBL" id="JOJP01000001">
    <property type="protein sequence ID" value="KEI69391.1"/>
    <property type="molecule type" value="Genomic_DNA"/>
</dbReference>
<dbReference type="InterPro" id="IPR006059">
    <property type="entry name" value="SBP"/>
</dbReference>
<dbReference type="eggNOG" id="COG4134">
    <property type="taxonomic scope" value="Bacteria"/>
</dbReference>
<dbReference type="SUPFAM" id="SSF53850">
    <property type="entry name" value="Periplasmic binding protein-like II"/>
    <property type="match status" value="1"/>
</dbReference>
<keyword evidence="3" id="KW-1185">Reference proteome</keyword>
<name>A0A081K5G5_9GAMM</name>
<dbReference type="Proteomes" id="UP000027997">
    <property type="component" value="Unassembled WGS sequence"/>
</dbReference>
<organism evidence="2 3">
    <name type="scientific">Endozoicomonas elysicola</name>
    <dbReference type="NCBI Taxonomy" id="305900"/>
    <lineage>
        <taxon>Bacteria</taxon>
        <taxon>Pseudomonadati</taxon>
        <taxon>Pseudomonadota</taxon>
        <taxon>Gammaproteobacteria</taxon>
        <taxon>Oceanospirillales</taxon>
        <taxon>Endozoicomonadaceae</taxon>
        <taxon>Endozoicomonas</taxon>
    </lineage>
</organism>
<keyword evidence="1" id="KW-0732">Signal</keyword>
<dbReference type="RefSeq" id="WP_020582658.1">
    <property type="nucleotide sequence ID" value="NZ_JOJP01000001.1"/>
</dbReference>
<evidence type="ECO:0000313" key="3">
    <source>
        <dbReference type="Proteomes" id="UP000027997"/>
    </source>
</evidence>
<comment type="caution">
    <text evidence="2">The sequence shown here is derived from an EMBL/GenBank/DDBJ whole genome shotgun (WGS) entry which is preliminary data.</text>
</comment>
<evidence type="ECO:0008006" key="4">
    <source>
        <dbReference type="Google" id="ProtNLM"/>
    </source>
</evidence>
<dbReference type="STRING" id="305900.GV64_00365"/>
<dbReference type="AlphaFoldDB" id="A0A081K5G5"/>
<evidence type="ECO:0000313" key="2">
    <source>
        <dbReference type="EMBL" id="KEI69391.1"/>
    </source>
</evidence>
<evidence type="ECO:0000256" key="1">
    <source>
        <dbReference type="SAM" id="SignalP"/>
    </source>
</evidence>
<protein>
    <recommendedName>
        <fullName evidence="4">ABC transporter substrate-binding protein</fullName>
    </recommendedName>
</protein>
<dbReference type="InterPro" id="IPR027020">
    <property type="entry name" value="YnjB"/>
</dbReference>
<feature type="chain" id="PRO_5001758715" description="ABC transporter substrate-binding protein" evidence="1">
    <location>
        <begin position="20"/>
        <end position="401"/>
    </location>
</feature>
<accession>A0A081K5G5</accession>